<keyword evidence="2" id="KW-0732">Signal</keyword>
<feature type="chain" id="PRO_5046592987" evidence="2">
    <location>
        <begin position="24"/>
        <end position="259"/>
    </location>
</feature>
<gene>
    <name evidence="3" type="ORF">ABSH63_06035</name>
</gene>
<reference evidence="3 4" key="1">
    <citation type="submission" date="2024-06" db="EMBL/GenBank/DDBJ databases">
        <authorList>
            <person name="Li Z."/>
            <person name="Jiang Y."/>
        </authorList>
    </citation>
    <scope>NUCLEOTIDE SEQUENCE [LARGE SCALE GENOMIC DNA]</scope>
    <source>
        <strain evidence="3 4">HSW-8</strain>
    </source>
</reference>
<dbReference type="RefSeq" id="WP_352888321.1">
    <property type="nucleotide sequence ID" value="NZ_JBEPIJ010000005.1"/>
</dbReference>
<keyword evidence="4" id="KW-1185">Reference proteome</keyword>
<organism evidence="3 4">
    <name type="scientific">Sinimarinibacterium thermocellulolyticum</name>
    <dbReference type="NCBI Taxonomy" id="3170016"/>
    <lineage>
        <taxon>Bacteria</taxon>
        <taxon>Pseudomonadati</taxon>
        <taxon>Pseudomonadota</taxon>
        <taxon>Gammaproteobacteria</taxon>
        <taxon>Nevskiales</taxon>
        <taxon>Nevskiaceae</taxon>
        <taxon>Sinimarinibacterium</taxon>
    </lineage>
</organism>
<evidence type="ECO:0000256" key="2">
    <source>
        <dbReference type="SAM" id="SignalP"/>
    </source>
</evidence>
<dbReference type="Proteomes" id="UP001465331">
    <property type="component" value="Unassembled WGS sequence"/>
</dbReference>
<protein>
    <submittedName>
        <fullName evidence="3">Uncharacterized protein</fullName>
    </submittedName>
</protein>
<feature type="compositionally biased region" description="Gly residues" evidence="1">
    <location>
        <begin position="138"/>
        <end position="213"/>
    </location>
</feature>
<accession>A0ABV2A8K6</accession>
<evidence type="ECO:0000256" key="1">
    <source>
        <dbReference type="SAM" id="MobiDB-lite"/>
    </source>
</evidence>
<comment type="caution">
    <text evidence="3">The sequence shown here is derived from an EMBL/GenBank/DDBJ whole genome shotgun (WGS) entry which is preliminary data.</text>
</comment>
<feature type="signal peptide" evidence="2">
    <location>
        <begin position="1"/>
        <end position="23"/>
    </location>
</feature>
<proteinExistence type="predicted"/>
<sequence>MRNLITALGTGAALLGAGWLANAAAPDERHPEAHAYVHFKFGGAERAAESFFYGLRLDHDSRYFDRPAAPIMSVEFNGTGFSSAHIHGMPFIDSHRLNQAGTIWTAVDWGLLAAGAVGVGVVAVAVADSDDESPDPGGSAGGTTGGSTAGGGAGGAGGGTGGTGGGTGGTGGGTGGTGGGTGGTGGGTGGTGGGTGGTGGGTGGTGGGTGGTGGGLLGGFTDIGFRTEYEFAEDARAAVEQQRLLDGGTGYMGDLIVQD</sequence>
<evidence type="ECO:0000313" key="4">
    <source>
        <dbReference type="Proteomes" id="UP001465331"/>
    </source>
</evidence>
<evidence type="ECO:0000313" key="3">
    <source>
        <dbReference type="EMBL" id="MES0873561.1"/>
    </source>
</evidence>
<name>A0ABV2A8K6_9GAMM</name>
<feature type="region of interest" description="Disordered" evidence="1">
    <location>
        <begin position="128"/>
        <end position="213"/>
    </location>
</feature>
<dbReference type="EMBL" id="JBEPIJ010000005">
    <property type="protein sequence ID" value="MES0873561.1"/>
    <property type="molecule type" value="Genomic_DNA"/>
</dbReference>